<dbReference type="eggNOG" id="KOG2382">
    <property type="taxonomic scope" value="Eukaryota"/>
</dbReference>
<dbReference type="OMA" id="SHNMMIE"/>
<keyword evidence="4" id="KW-1185">Reference proteome</keyword>
<reference evidence="3" key="2">
    <citation type="submission" date="2024-10" db="UniProtKB">
        <authorList>
            <consortium name="EnsemblProtists"/>
        </authorList>
    </citation>
    <scope>IDENTIFICATION</scope>
</reference>
<dbReference type="Proteomes" id="UP000013827">
    <property type="component" value="Unassembled WGS sequence"/>
</dbReference>
<reference evidence="4" key="1">
    <citation type="journal article" date="2013" name="Nature">
        <title>Pan genome of the phytoplankton Emiliania underpins its global distribution.</title>
        <authorList>
            <person name="Read B.A."/>
            <person name="Kegel J."/>
            <person name="Klute M.J."/>
            <person name="Kuo A."/>
            <person name="Lefebvre S.C."/>
            <person name="Maumus F."/>
            <person name="Mayer C."/>
            <person name="Miller J."/>
            <person name="Monier A."/>
            <person name="Salamov A."/>
            <person name="Young J."/>
            <person name="Aguilar M."/>
            <person name="Claverie J.M."/>
            <person name="Frickenhaus S."/>
            <person name="Gonzalez K."/>
            <person name="Herman E.K."/>
            <person name="Lin Y.C."/>
            <person name="Napier J."/>
            <person name="Ogata H."/>
            <person name="Sarno A.F."/>
            <person name="Shmutz J."/>
            <person name="Schroeder D."/>
            <person name="de Vargas C."/>
            <person name="Verret F."/>
            <person name="von Dassow P."/>
            <person name="Valentin K."/>
            <person name="Van de Peer Y."/>
            <person name="Wheeler G."/>
            <person name="Dacks J.B."/>
            <person name="Delwiche C.F."/>
            <person name="Dyhrman S.T."/>
            <person name="Glockner G."/>
            <person name="John U."/>
            <person name="Richards T."/>
            <person name="Worden A.Z."/>
            <person name="Zhang X."/>
            <person name="Grigoriev I.V."/>
            <person name="Allen A.E."/>
            <person name="Bidle K."/>
            <person name="Borodovsky M."/>
            <person name="Bowler C."/>
            <person name="Brownlee C."/>
            <person name="Cock J.M."/>
            <person name="Elias M."/>
            <person name="Gladyshev V.N."/>
            <person name="Groth M."/>
            <person name="Guda C."/>
            <person name="Hadaegh A."/>
            <person name="Iglesias-Rodriguez M.D."/>
            <person name="Jenkins J."/>
            <person name="Jones B.M."/>
            <person name="Lawson T."/>
            <person name="Leese F."/>
            <person name="Lindquist E."/>
            <person name="Lobanov A."/>
            <person name="Lomsadze A."/>
            <person name="Malik S.B."/>
            <person name="Marsh M.E."/>
            <person name="Mackinder L."/>
            <person name="Mock T."/>
            <person name="Mueller-Roeber B."/>
            <person name="Pagarete A."/>
            <person name="Parker M."/>
            <person name="Probert I."/>
            <person name="Quesneville H."/>
            <person name="Raines C."/>
            <person name="Rensing S.A."/>
            <person name="Riano-Pachon D.M."/>
            <person name="Richier S."/>
            <person name="Rokitta S."/>
            <person name="Shiraiwa Y."/>
            <person name="Soanes D.M."/>
            <person name="van der Giezen M."/>
            <person name="Wahlund T.M."/>
            <person name="Williams B."/>
            <person name="Wilson W."/>
            <person name="Wolfe G."/>
            <person name="Wurch L.L."/>
        </authorList>
    </citation>
    <scope>NUCLEOTIDE SEQUENCE</scope>
</reference>
<dbReference type="HOGENOM" id="CLU_922664_0_0_1"/>
<dbReference type="AlphaFoldDB" id="A0A0D3I8A3"/>
<dbReference type="PANTHER" id="PTHR43689">
    <property type="entry name" value="HYDROLASE"/>
    <property type="match status" value="1"/>
</dbReference>
<dbReference type="PaxDb" id="2903-EOD07488"/>
<evidence type="ECO:0000256" key="1">
    <source>
        <dbReference type="SAM" id="MobiDB-lite"/>
    </source>
</evidence>
<proteinExistence type="predicted"/>
<dbReference type="STRING" id="2903.R1BCS1"/>
<protein>
    <recommendedName>
        <fullName evidence="2">AB hydrolase-1 domain-containing protein</fullName>
    </recommendedName>
</protein>
<accession>A0A0D3I8A3</accession>
<dbReference type="RefSeq" id="XP_005759917.1">
    <property type="nucleotide sequence ID" value="XM_005759860.1"/>
</dbReference>
<evidence type="ECO:0000313" key="4">
    <source>
        <dbReference type="Proteomes" id="UP000013827"/>
    </source>
</evidence>
<dbReference type="EnsemblProtists" id="EOD07488">
    <property type="protein sequence ID" value="EOD07488"/>
    <property type="gene ID" value="EMIHUDRAFT_218438"/>
</dbReference>
<evidence type="ECO:0000259" key="2">
    <source>
        <dbReference type="Pfam" id="PF00561"/>
    </source>
</evidence>
<dbReference type="KEGG" id="ehx:EMIHUDRAFT_218438"/>
<dbReference type="InterPro" id="IPR029058">
    <property type="entry name" value="AB_hydrolase_fold"/>
</dbReference>
<organism evidence="3 4">
    <name type="scientific">Emiliania huxleyi (strain CCMP1516)</name>
    <dbReference type="NCBI Taxonomy" id="280463"/>
    <lineage>
        <taxon>Eukaryota</taxon>
        <taxon>Haptista</taxon>
        <taxon>Haptophyta</taxon>
        <taxon>Prymnesiophyceae</taxon>
        <taxon>Isochrysidales</taxon>
        <taxon>Noelaerhabdaceae</taxon>
        <taxon>Emiliania</taxon>
    </lineage>
</organism>
<feature type="compositionally biased region" description="Polar residues" evidence="1">
    <location>
        <begin position="289"/>
        <end position="302"/>
    </location>
</feature>
<evidence type="ECO:0000313" key="3">
    <source>
        <dbReference type="EnsemblProtists" id="EOD07488"/>
    </source>
</evidence>
<dbReference type="Pfam" id="PF00561">
    <property type="entry name" value="Abhydrolase_1"/>
    <property type="match status" value="1"/>
</dbReference>
<dbReference type="SUPFAM" id="SSF53474">
    <property type="entry name" value="alpha/beta-Hydrolases"/>
    <property type="match status" value="1"/>
</dbReference>
<dbReference type="InterPro" id="IPR000073">
    <property type="entry name" value="AB_hydrolase_1"/>
</dbReference>
<dbReference type="PANTHER" id="PTHR43689:SF8">
    <property type="entry name" value="ALPHA_BETA-HYDROLASES SUPERFAMILY PROTEIN"/>
    <property type="match status" value="1"/>
</dbReference>
<feature type="region of interest" description="Disordered" evidence="1">
    <location>
        <begin position="275"/>
        <end position="302"/>
    </location>
</feature>
<dbReference type="GeneID" id="17253649"/>
<dbReference type="Gene3D" id="3.40.50.1820">
    <property type="entry name" value="alpha/beta hydrolase"/>
    <property type="match status" value="1"/>
</dbReference>
<feature type="domain" description="AB hydrolase-1" evidence="2">
    <location>
        <begin position="44"/>
        <end position="202"/>
    </location>
</feature>
<name>A0A0D3I8A3_EMIH1</name>
<sequence length="302" mass="31982">MPPSSDQLAVLDAAHEALPVELVEVRPGRTLAIHSQPRPGAEQTVLFVHGSCGSLLQWKDQIALAAKERAVVAFDTFGCGRSPKPPEWDAYSFAELRDDLAAVLARFSVPGRTMVVVAHSAGCSLALAVAAASLASTPPGPPIDGLCLMGAFAEPPRVPSIFYLPTFVLSLMQPRLSAGFEALALHADTRAGKTAARRYLLGLAPAVNAANDMFMCKAYYRQLSAPSKEEIQSVGAEVPCLLIAGEDDALEDPEAVNALLGAFLQSVYARPKPKKTAKARASAVPDKSFASQTRFSSLPSEE</sequence>